<organism evidence="3 4">
    <name type="scientific">Coniella lustricola</name>
    <dbReference type="NCBI Taxonomy" id="2025994"/>
    <lineage>
        <taxon>Eukaryota</taxon>
        <taxon>Fungi</taxon>
        <taxon>Dikarya</taxon>
        <taxon>Ascomycota</taxon>
        <taxon>Pezizomycotina</taxon>
        <taxon>Sordariomycetes</taxon>
        <taxon>Sordariomycetidae</taxon>
        <taxon>Diaporthales</taxon>
        <taxon>Schizoparmaceae</taxon>
        <taxon>Coniella</taxon>
    </lineage>
</organism>
<sequence>MRSSSSSSSSMAASVSALLLLPLVQAALYDQVVDTAYGPVQGYAAFSSEPANMTLPHWADVTVWKGIPFGADTAFANRFKYAQPVEPWNATLEASAFGDSCLSSGTTYANISENCLNLNVWSPANSTRDRLPVVLWSYPAGGSNADPRFDGGGLAGKGVVFVNYNYRDGPTGFLVTPELSAERYAATGVNSSGNYAVLDQVAALKWVRANIGSFGGDPDRITAMGQSAGSAATYHMLNGQLTHGDLAGAIIQSGAYSAAWMASVGCSDVACLRALPAATLDVAAQPGTTAVTFKESLDLYAIPETYADALARATANQVPVLTGNTRDESGATFGLDMTLAAYLADLDSTYSGDYPARFLQAYGANDSAAAAAAYNAQFTDRSKVGTALWAAAFAAGEGQHVFTYLWDHAPPGSSSGAAHESEIQYTLANLYYKQYAWEAEDYAIAAVMSDYWVNFIKTGNPNGDGLHAWLSINENATVTQELGEAFGPIPIASPDQIALFTEWFASEPAL</sequence>
<dbReference type="Pfam" id="PF00135">
    <property type="entry name" value="COesterase"/>
    <property type="match status" value="1"/>
</dbReference>
<feature type="chain" id="PRO_5015430434" evidence="1">
    <location>
        <begin position="27"/>
        <end position="510"/>
    </location>
</feature>
<reference evidence="3 4" key="1">
    <citation type="journal article" date="2018" name="Mycol. Prog.">
        <title>Coniella lustricola, a new species from submerged detritus.</title>
        <authorList>
            <person name="Raudabaugh D.B."/>
            <person name="Iturriaga T."/>
            <person name="Carver A."/>
            <person name="Mondo S."/>
            <person name="Pangilinan J."/>
            <person name="Lipzen A."/>
            <person name="He G."/>
            <person name="Amirebrahimi M."/>
            <person name="Grigoriev I.V."/>
            <person name="Miller A.N."/>
        </authorList>
    </citation>
    <scope>NUCLEOTIDE SEQUENCE [LARGE SCALE GENOMIC DNA]</scope>
    <source>
        <strain evidence="3 4">B22-T-1</strain>
    </source>
</reference>
<evidence type="ECO:0000313" key="4">
    <source>
        <dbReference type="Proteomes" id="UP000241462"/>
    </source>
</evidence>
<dbReference type="InterPro" id="IPR029058">
    <property type="entry name" value="AB_hydrolase_fold"/>
</dbReference>
<evidence type="ECO:0000313" key="3">
    <source>
        <dbReference type="EMBL" id="PSR82430.1"/>
    </source>
</evidence>
<dbReference type="STRING" id="2025994.A0A2T3A3Z4"/>
<dbReference type="PANTHER" id="PTHR11559">
    <property type="entry name" value="CARBOXYLESTERASE"/>
    <property type="match status" value="1"/>
</dbReference>
<feature type="signal peptide" evidence="1">
    <location>
        <begin position="1"/>
        <end position="26"/>
    </location>
</feature>
<dbReference type="SUPFAM" id="SSF53474">
    <property type="entry name" value="alpha/beta-Hydrolases"/>
    <property type="match status" value="1"/>
</dbReference>
<keyword evidence="3" id="KW-0378">Hydrolase</keyword>
<evidence type="ECO:0000259" key="2">
    <source>
        <dbReference type="Pfam" id="PF00135"/>
    </source>
</evidence>
<dbReference type="GO" id="GO:0016787">
    <property type="term" value="F:hydrolase activity"/>
    <property type="evidence" value="ECO:0007669"/>
    <property type="project" value="UniProtKB-KW"/>
</dbReference>
<name>A0A2T3A3Z4_9PEZI</name>
<gene>
    <name evidence="3" type="ORF">BD289DRAFT_475209</name>
</gene>
<dbReference type="InterPro" id="IPR002018">
    <property type="entry name" value="CarbesteraseB"/>
</dbReference>
<dbReference type="EMBL" id="KZ678478">
    <property type="protein sequence ID" value="PSR82430.1"/>
    <property type="molecule type" value="Genomic_DNA"/>
</dbReference>
<protein>
    <submittedName>
        <fullName evidence="3">Alpha/Beta hydrolase protein</fullName>
    </submittedName>
</protein>
<accession>A0A2T3A3Z4</accession>
<keyword evidence="1" id="KW-0732">Signal</keyword>
<keyword evidence="4" id="KW-1185">Reference proteome</keyword>
<dbReference type="Proteomes" id="UP000241462">
    <property type="component" value="Unassembled WGS sequence"/>
</dbReference>
<dbReference type="Gene3D" id="3.40.50.1820">
    <property type="entry name" value="alpha/beta hydrolase"/>
    <property type="match status" value="1"/>
</dbReference>
<feature type="domain" description="Carboxylesterase type B" evidence="2">
    <location>
        <begin position="30"/>
        <end position="477"/>
    </location>
</feature>
<dbReference type="InterPro" id="IPR050309">
    <property type="entry name" value="Type-B_Carboxylest/Lipase"/>
</dbReference>
<evidence type="ECO:0000256" key="1">
    <source>
        <dbReference type="SAM" id="SignalP"/>
    </source>
</evidence>
<dbReference type="AlphaFoldDB" id="A0A2T3A3Z4"/>
<dbReference type="OrthoDB" id="408631at2759"/>
<dbReference type="InParanoid" id="A0A2T3A3Z4"/>
<proteinExistence type="predicted"/>